<comment type="caution">
    <text evidence="1">The sequence shown here is derived from an EMBL/GenBank/DDBJ whole genome shotgun (WGS) entry which is preliminary data.</text>
</comment>
<reference evidence="1 2" key="1">
    <citation type="journal article" date="2024" name="Ann. Entomol. Soc. Am.">
        <title>Genomic analyses of the southern and eastern yellowjacket wasps (Hymenoptera: Vespidae) reveal evolutionary signatures of social life.</title>
        <authorList>
            <person name="Catto M.A."/>
            <person name="Caine P.B."/>
            <person name="Orr S.E."/>
            <person name="Hunt B.G."/>
            <person name="Goodisman M.A.D."/>
        </authorList>
    </citation>
    <scope>NUCLEOTIDE SEQUENCE [LARGE SCALE GENOMIC DNA]</scope>
    <source>
        <strain evidence="1">233</strain>
        <tissue evidence="1">Head and thorax</tissue>
    </source>
</reference>
<protein>
    <submittedName>
        <fullName evidence="1">Uncharacterized protein</fullName>
    </submittedName>
</protein>
<gene>
    <name evidence="1" type="ORF">V1478_005703</name>
</gene>
<organism evidence="1 2">
    <name type="scientific">Vespula squamosa</name>
    <name type="common">Southern yellow jacket</name>
    <name type="synonym">Wasp</name>
    <dbReference type="NCBI Taxonomy" id="30214"/>
    <lineage>
        <taxon>Eukaryota</taxon>
        <taxon>Metazoa</taxon>
        <taxon>Ecdysozoa</taxon>
        <taxon>Arthropoda</taxon>
        <taxon>Hexapoda</taxon>
        <taxon>Insecta</taxon>
        <taxon>Pterygota</taxon>
        <taxon>Neoptera</taxon>
        <taxon>Endopterygota</taxon>
        <taxon>Hymenoptera</taxon>
        <taxon>Apocrita</taxon>
        <taxon>Aculeata</taxon>
        <taxon>Vespoidea</taxon>
        <taxon>Vespidae</taxon>
        <taxon>Vespinae</taxon>
        <taxon>Vespula</taxon>
    </lineage>
</organism>
<evidence type="ECO:0000313" key="1">
    <source>
        <dbReference type="EMBL" id="KAL2729413.1"/>
    </source>
</evidence>
<sequence length="129" mass="14783">MLAYVACNALSVNSVFNSFECYEPGVELLDEQQTGMLENKRQQISRVRISISSATIVTYDVAEYLLLMGTVRKLLLLFLVKKILHTIGTMYDLVKIQILIDEIIRRMEATQHSRPIESKSTIQYGEILR</sequence>
<name>A0ABD2B9K0_VESSQ</name>
<keyword evidence="2" id="KW-1185">Reference proteome</keyword>
<dbReference type="Proteomes" id="UP001607302">
    <property type="component" value="Unassembled WGS sequence"/>
</dbReference>
<dbReference type="AlphaFoldDB" id="A0ABD2B9K0"/>
<accession>A0ABD2B9K0</accession>
<evidence type="ECO:0000313" key="2">
    <source>
        <dbReference type="Proteomes" id="UP001607302"/>
    </source>
</evidence>
<feature type="non-terminal residue" evidence="1">
    <location>
        <position position="129"/>
    </location>
</feature>
<dbReference type="EMBL" id="JAUDFV010000130">
    <property type="protein sequence ID" value="KAL2729413.1"/>
    <property type="molecule type" value="Genomic_DNA"/>
</dbReference>
<proteinExistence type="predicted"/>